<keyword evidence="6 7" id="KW-0998">Cell outer membrane</keyword>
<accession>A0AAP2E1I0</accession>
<evidence type="ECO:0000313" key="12">
    <source>
        <dbReference type="Proteomes" id="UP001319080"/>
    </source>
</evidence>
<dbReference type="InterPro" id="IPR023996">
    <property type="entry name" value="TonB-dep_OMP_SusC/RagA"/>
</dbReference>
<dbReference type="InterPro" id="IPR023997">
    <property type="entry name" value="TonB-dep_OMP_SusC/RagA_CS"/>
</dbReference>
<keyword evidence="5 7" id="KW-0472">Membrane</keyword>
<feature type="signal peptide" evidence="9">
    <location>
        <begin position="1"/>
        <end position="19"/>
    </location>
</feature>
<feature type="domain" description="TonB-dependent receptor plug" evidence="10">
    <location>
        <begin position="220"/>
        <end position="344"/>
    </location>
</feature>
<dbReference type="GO" id="GO:0009279">
    <property type="term" value="C:cell outer membrane"/>
    <property type="evidence" value="ECO:0007669"/>
    <property type="project" value="UniProtKB-SubCell"/>
</dbReference>
<evidence type="ECO:0000313" key="11">
    <source>
        <dbReference type="EMBL" id="MBT1711321.1"/>
    </source>
</evidence>
<keyword evidence="4 7" id="KW-0812">Transmembrane</keyword>
<protein>
    <submittedName>
        <fullName evidence="11">SusC/RagA family TonB-linked outer membrane protein</fullName>
    </submittedName>
</protein>
<dbReference type="RefSeq" id="WP_254086895.1">
    <property type="nucleotide sequence ID" value="NZ_JAHESE010000031.1"/>
</dbReference>
<sequence length="1092" mass="120695">MRVSLFLWVSMAISLQLAAFDTNGQSIDQIEVTLEFKNATLADVLTKIQSETKINFVYTPDQVDAINNINLARQRRTVKNLLETVLVETSITYKEVDGTVVLFKKKKLTGETQEMTEALPDMATEYLVTGKITDSKTGEILPAVNVIVKGTGNGTSSDKNGVYSISVQNDDDILVFSFIGFKSYEIAAGGRSRIDVALESDLQELKEVVINAGYYDVTDKEKTGSISKVTSKVIEKQPVNNPLLALQGRVPGVFIEQRSGLPGSKININIRGKNSLQNGTEPFYVVDGVPYSSQNIGGVNSSTLYSTTGISPFYSINPADIESVEILKDADATAIYGSRGANGVILITTKKGKQGKAKIGLNFSSGISKVPHFLDLMNSEAYLEMRHQAFRNDNRAIGPAHYDINGVWDTTRYTNWQKEFLGGTARNTIAQASISGGTQATTYLFSGSYQKETTVFPFTNSTQKGSFLFSIANESPNERLKSRFSTNYVINSSDLNGSDLTGPAMTLAPVAPKLYNEDGSLNWENSTWTNPLASSKYRRFEFASYNLISNISLAYEIVEGLEIKSNFGLNHLNRDEKNVDPSTVRNPATNPTPASSRVFASNSYNRTWIFEPQISWMSKEFVFGKLSAIIGSTFQNQNINRKSFLYSGFSSNALIDDLGAAANVANEGTDISTYRYEAAYSRINYSFHDKYILNLTGRRDGSSRFGPGKRFANLGAIGAAWIFSNENFMKGVSVMNFGKLRSSFGVTGNDQIGDYRFLDTYTSYSPYNGVGGLVPTKLYNPNYAWETTRKFEVALELGFLNDRMNLTSAYYNNQSSNQLVDYRVGSTTGFTGVLKNFPAKIENSGLEIEINSVNTINEFKWATSFNISFPRNRLVEFKGLESSSYASTYVVGKSLNISKRYNYTGIDPTTGIYTFEDMNNDGEITSADRLVVREMNTKFFGGINNSFSFKGWTLDIFFQFVNKNAPSVYGIFVTPGRAFNQPTFVSNNGWTGEGDDSEFQRFSTNNSNTATAYERFAGSEKGIVDASFIRLKNISLSYRFPKSWTAGVESTLFIQGQNIFTITGYDGLDPETGPGYSLPTLRTIVFGANITL</sequence>
<name>A0AAP2E1I0_9BACT</name>
<dbReference type="InterPro" id="IPR008969">
    <property type="entry name" value="CarboxyPept-like_regulatory"/>
</dbReference>
<comment type="caution">
    <text evidence="11">The sequence shown here is derived from an EMBL/GenBank/DDBJ whole genome shotgun (WGS) entry which is preliminary data.</text>
</comment>
<dbReference type="EMBL" id="JAHESE010000031">
    <property type="protein sequence ID" value="MBT1711321.1"/>
    <property type="molecule type" value="Genomic_DNA"/>
</dbReference>
<evidence type="ECO:0000256" key="6">
    <source>
        <dbReference type="ARBA" id="ARBA00023237"/>
    </source>
</evidence>
<dbReference type="Gene3D" id="2.60.40.1120">
    <property type="entry name" value="Carboxypeptidase-like, regulatory domain"/>
    <property type="match status" value="1"/>
</dbReference>
<dbReference type="PROSITE" id="PS52016">
    <property type="entry name" value="TONB_DEPENDENT_REC_3"/>
    <property type="match status" value="1"/>
</dbReference>
<organism evidence="11 12">
    <name type="scientific">Dawidia cretensis</name>
    <dbReference type="NCBI Taxonomy" id="2782350"/>
    <lineage>
        <taxon>Bacteria</taxon>
        <taxon>Pseudomonadati</taxon>
        <taxon>Bacteroidota</taxon>
        <taxon>Cytophagia</taxon>
        <taxon>Cytophagales</taxon>
        <taxon>Chryseotaleaceae</taxon>
        <taxon>Dawidia</taxon>
    </lineage>
</organism>
<evidence type="ECO:0000256" key="4">
    <source>
        <dbReference type="ARBA" id="ARBA00022692"/>
    </source>
</evidence>
<keyword evidence="2 7" id="KW-0813">Transport</keyword>
<dbReference type="SUPFAM" id="SSF49464">
    <property type="entry name" value="Carboxypeptidase regulatory domain-like"/>
    <property type="match status" value="1"/>
</dbReference>
<evidence type="ECO:0000256" key="9">
    <source>
        <dbReference type="SAM" id="SignalP"/>
    </source>
</evidence>
<dbReference type="NCBIfam" id="TIGR04056">
    <property type="entry name" value="OMP_RagA_SusC"/>
    <property type="match status" value="1"/>
</dbReference>
<keyword evidence="12" id="KW-1185">Reference proteome</keyword>
<dbReference type="InterPro" id="IPR037066">
    <property type="entry name" value="Plug_dom_sf"/>
</dbReference>
<dbReference type="InterPro" id="IPR036942">
    <property type="entry name" value="Beta-barrel_TonB_sf"/>
</dbReference>
<evidence type="ECO:0000259" key="10">
    <source>
        <dbReference type="Pfam" id="PF07715"/>
    </source>
</evidence>
<evidence type="ECO:0000256" key="8">
    <source>
        <dbReference type="SAM" id="MobiDB-lite"/>
    </source>
</evidence>
<dbReference type="Proteomes" id="UP001319080">
    <property type="component" value="Unassembled WGS sequence"/>
</dbReference>
<dbReference type="Gene3D" id="2.170.130.10">
    <property type="entry name" value="TonB-dependent receptor, plug domain"/>
    <property type="match status" value="1"/>
</dbReference>
<comment type="subcellular location">
    <subcellularLocation>
        <location evidence="1 7">Cell outer membrane</location>
        <topology evidence="1 7">Multi-pass membrane protein</topology>
    </subcellularLocation>
</comment>
<dbReference type="AlphaFoldDB" id="A0AAP2E1I0"/>
<dbReference type="Pfam" id="PF07715">
    <property type="entry name" value="Plug"/>
    <property type="match status" value="1"/>
</dbReference>
<dbReference type="Gene3D" id="2.40.170.20">
    <property type="entry name" value="TonB-dependent receptor, beta-barrel domain"/>
    <property type="match status" value="1"/>
</dbReference>
<evidence type="ECO:0000256" key="5">
    <source>
        <dbReference type="ARBA" id="ARBA00023136"/>
    </source>
</evidence>
<gene>
    <name evidence="11" type="ORF">KK062_23970</name>
</gene>
<evidence type="ECO:0000256" key="1">
    <source>
        <dbReference type="ARBA" id="ARBA00004571"/>
    </source>
</evidence>
<dbReference type="NCBIfam" id="TIGR04057">
    <property type="entry name" value="SusC_RagA_signa"/>
    <property type="match status" value="1"/>
</dbReference>
<feature type="chain" id="PRO_5042829464" evidence="9">
    <location>
        <begin position="20"/>
        <end position="1092"/>
    </location>
</feature>
<dbReference type="InterPro" id="IPR012910">
    <property type="entry name" value="Plug_dom"/>
</dbReference>
<keyword evidence="9" id="KW-0732">Signal</keyword>
<comment type="similarity">
    <text evidence="7">Belongs to the TonB-dependent receptor family.</text>
</comment>
<dbReference type="InterPro" id="IPR039426">
    <property type="entry name" value="TonB-dep_rcpt-like"/>
</dbReference>
<dbReference type="SUPFAM" id="SSF56935">
    <property type="entry name" value="Porins"/>
    <property type="match status" value="1"/>
</dbReference>
<proteinExistence type="inferred from homology"/>
<evidence type="ECO:0000256" key="2">
    <source>
        <dbReference type="ARBA" id="ARBA00022448"/>
    </source>
</evidence>
<dbReference type="Pfam" id="PF13715">
    <property type="entry name" value="CarbopepD_reg_2"/>
    <property type="match status" value="1"/>
</dbReference>
<keyword evidence="3 7" id="KW-1134">Transmembrane beta strand</keyword>
<reference evidence="11 12" key="1">
    <citation type="submission" date="2021-05" db="EMBL/GenBank/DDBJ databases">
        <title>A Polyphasic approach of four new species of the genus Ohtaekwangia: Ohtaekwangia histidinii sp. nov., Ohtaekwangia cretensis sp. nov., Ohtaekwangia indiensis sp. nov., Ohtaekwangia reichenbachii sp. nov. from diverse environment.</title>
        <authorList>
            <person name="Octaviana S."/>
        </authorList>
    </citation>
    <scope>NUCLEOTIDE SEQUENCE [LARGE SCALE GENOMIC DNA]</scope>
    <source>
        <strain evidence="11 12">PWU5</strain>
    </source>
</reference>
<feature type="compositionally biased region" description="Polar residues" evidence="8">
    <location>
        <begin position="580"/>
        <end position="596"/>
    </location>
</feature>
<evidence type="ECO:0000256" key="3">
    <source>
        <dbReference type="ARBA" id="ARBA00022452"/>
    </source>
</evidence>
<feature type="region of interest" description="Disordered" evidence="8">
    <location>
        <begin position="575"/>
        <end position="596"/>
    </location>
</feature>
<evidence type="ECO:0000256" key="7">
    <source>
        <dbReference type="PROSITE-ProRule" id="PRU01360"/>
    </source>
</evidence>